<dbReference type="SUPFAM" id="SSF109854">
    <property type="entry name" value="DinB/YfiT-like putative metalloenzymes"/>
    <property type="match status" value="1"/>
</dbReference>
<reference evidence="1" key="2">
    <citation type="submission" date="2020-09" db="EMBL/GenBank/DDBJ databases">
        <authorList>
            <person name="Yu Y."/>
        </authorList>
    </citation>
    <scope>NUCLEOTIDE SEQUENCE</scope>
    <source>
        <strain evidence="1">KCTC 49039</strain>
    </source>
</reference>
<organism evidence="1 2">
    <name type="scientific">Cellulosimicrobium arenosum</name>
    <dbReference type="NCBI Taxonomy" id="2708133"/>
    <lineage>
        <taxon>Bacteria</taxon>
        <taxon>Bacillati</taxon>
        <taxon>Actinomycetota</taxon>
        <taxon>Actinomycetes</taxon>
        <taxon>Micrococcales</taxon>
        <taxon>Promicromonosporaceae</taxon>
        <taxon>Cellulosimicrobium</taxon>
    </lineage>
</organism>
<protein>
    <submittedName>
        <fullName evidence="1">DinB family protein</fullName>
    </submittedName>
</protein>
<evidence type="ECO:0000313" key="1">
    <source>
        <dbReference type="EMBL" id="MBD8078840.1"/>
    </source>
</evidence>
<dbReference type="InterPro" id="IPR034660">
    <property type="entry name" value="DinB/YfiT-like"/>
</dbReference>
<name>A0A927G9I5_9MICO</name>
<dbReference type="InterPro" id="IPR007061">
    <property type="entry name" value="MST-like"/>
</dbReference>
<sequence>MSDDPTTGDATTTEDQRKAILLRYLDRERAALLAKADGLGEYDVRRPLTGTGTNLLGLLKHVASVQIGYFGEVFGRPHDVPVPWFEQDAEVNADMWATPEESRAEILELWRRSCEHSDETIAALDLDARGEVPWWSPERREVTLFQILVHMLDEMAHHAGHADIVREQIDGAAGDDRGNLPNQSPTEWASYRARVEAAAREAAATPPP</sequence>
<comment type="caution">
    <text evidence="1">The sequence shown here is derived from an EMBL/GenBank/DDBJ whole genome shotgun (WGS) entry which is preliminary data.</text>
</comment>
<proteinExistence type="predicted"/>
<evidence type="ECO:0000313" key="2">
    <source>
        <dbReference type="Proteomes" id="UP000610846"/>
    </source>
</evidence>
<dbReference type="Proteomes" id="UP000610846">
    <property type="component" value="Unassembled WGS sequence"/>
</dbReference>
<dbReference type="Gene3D" id="1.20.120.450">
    <property type="entry name" value="dinb family like domain"/>
    <property type="match status" value="1"/>
</dbReference>
<dbReference type="EMBL" id="JACYHB010000004">
    <property type="protein sequence ID" value="MBD8078840.1"/>
    <property type="molecule type" value="Genomic_DNA"/>
</dbReference>
<dbReference type="RefSeq" id="WP_191828410.1">
    <property type="nucleotide sequence ID" value="NZ_JACYHB010000004.1"/>
</dbReference>
<dbReference type="Pfam" id="PF04978">
    <property type="entry name" value="MST"/>
    <property type="match status" value="1"/>
</dbReference>
<keyword evidence="2" id="KW-1185">Reference proteome</keyword>
<dbReference type="AlphaFoldDB" id="A0A927G9I5"/>
<accession>A0A927G9I5</accession>
<gene>
    <name evidence="1" type="ORF">IF651_07195</name>
</gene>
<reference evidence="1" key="1">
    <citation type="journal article" date="2018" name="Curr. Microbiol.">
        <title>Cellulosimicrobium arenosum sp. nov., Isolated from Marine Sediment Sand.</title>
        <authorList>
            <person name="Oh M."/>
            <person name="Kim J.H."/>
            <person name="Yoon J.H."/>
            <person name="Schumann P."/>
            <person name="Kim W."/>
        </authorList>
    </citation>
    <scope>NUCLEOTIDE SEQUENCE</scope>
    <source>
        <strain evidence="1">KCTC 49039</strain>
    </source>
</reference>